<organism evidence="3 4">
    <name type="scientific">Mycena metata</name>
    <dbReference type="NCBI Taxonomy" id="1033252"/>
    <lineage>
        <taxon>Eukaryota</taxon>
        <taxon>Fungi</taxon>
        <taxon>Dikarya</taxon>
        <taxon>Basidiomycota</taxon>
        <taxon>Agaricomycotina</taxon>
        <taxon>Agaricomycetes</taxon>
        <taxon>Agaricomycetidae</taxon>
        <taxon>Agaricales</taxon>
        <taxon>Marasmiineae</taxon>
        <taxon>Mycenaceae</taxon>
        <taxon>Mycena</taxon>
    </lineage>
</organism>
<name>A0AAD7IRR1_9AGAR</name>
<evidence type="ECO:0000256" key="1">
    <source>
        <dbReference type="SAM" id="MobiDB-lite"/>
    </source>
</evidence>
<keyword evidence="4" id="KW-1185">Reference proteome</keyword>
<feature type="domain" description="DUF6532" evidence="2">
    <location>
        <begin position="177"/>
        <end position="380"/>
    </location>
</feature>
<reference evidence="3" key="1">
    <citation type="submission" date="2023-03" db="EMBL/GenBank/DDBJ databases">
        <title>Massive genome expansion in bonnet fungi (Mycena s.s.) driven by repeated elements and novel gene families across ecological guilds.</title>
        <authorList>
            <consortium name="Lawrence Berkeley National Laboratory"/>
            <person name="Harder C.B."/>
            <person name="Miyauchi S."/>
            <person name="Viragh M."/>
            <person name="Kuo A."/>
            <person name="Thoen E."/>
            <person name="Andreopoulos B."/>
            <person name="Lu D."/>
            <person name="Skrede I."/>
            <person name="Drula E."/>
            <person name="Henrissat B."/>
            <person name="Morin E."/>
            <person name="Kohler A."/>
            <person name="Barry K."/>
            <person name="LaButti K."/>
            <person name="Morin E."/>
            <person name="Salamov A."/>
            <person name="Lipzen A."/>
            <person name="Mereny Z."/>
            <person name="Hegedus B."/>
            <person name="Baldrian P."/>
            <person name="Stursova M."/>
            <person name="Weitz H."/>
            <person name="Taylor A."/>
            <person name="Grigoriev I.V."/>
            <person name="Nagy L.G."/>
            <person name="Martin F."/>
            <person name="Kauserud H."/>
        </authorList>
    </citation>
    <scope>NUCLEOTIDE SEQUENCE</scope>
    <source>
        <strain evidence="3">CBHHK182m</strain>
    </source>
</reference>
<sequence length="430" mass="47212">MASMTPSVTRWSMTPTPIPAIAKARTMSEGSDDERYSSAVNADQAVPSLPAEDEQITSSPVRLPARVLVRRTVNHSSPAVATPAPTIAYHTPTAPTVPYATNPRGLVRRAHVVMSSSPTPAAPAKRPFTDVEGAGDERDEDSGNEDADDDEDDSNNTPVPLRTADLPPARRRIFDLAAGHLRLTTFSTAPYADGLLVDKMAINAWYTALKSLRASHGYQGGTAPTTSELALLKKRFHQVKGTVKTVSREVVMGVKGYDFKQDLTPEAIAHNRQLVTSLLEKDSFVSLDPKNRNRPGTLFEHTSLQQVLNRSFYNNEGNSEAVLIPEYFANSLPEEGLAFIVTAVQCTIMEYQTGERIKSRMSAKTWQKIYEKHLKVIRDWKVYTTNSGSNLTQQLQIRMIQNARYAKVDVTPEGGEPAALSDNDFAANEA</sequence>
<comment type="caution">
    <text evidence="3">The sequence shown here is derived from an EMBL/GenBank/DDBJ whole genome shotgun (WGS) entry which is preliminary data.</text>
</comment>
<evidence type="ECO:0000313" key="3">
    <source>
        <dbReference type="EMBL" id="KAJ7749141.1"/>
    </source>
</evidence>
<dbReference type="EMBL" id="JARKIB010000070">
    <property type="protein sequence ID" value="KAJ7749141.1"/>
    <property type="molecule type" value="Genomic_DNA"/>
</dbReference>
<proteinExistence type="predicted"/>
<accession>A0AAD7IRR1</accession>
<feature type="region of interest" description="Disordered" evidence="1">
    <location>
        <begin position="114"/>
        <end position="166"/>
    </location>
</feature>
<dbReference type="Proteomes" id="UP001215598">
    <property type="component" value="Unassembled WGS sequence"/>
</dbReference>
<evidence type="ECO:0000259" key="2">
    <source>
        <dbReference type="Pfam" id="PF20149"/>
    </source>
</evidence>
<feature type="compositionally biased region" description="Acidic residues" evidence="1">
    <location>
        <begin position="133"/>
        <end position="154"/>
    </location>
</feature>
<dbReference type="AlphaFoldDB" id="A0AAD7IRR1"/>
<protein>
    <recommendedName>
        <fullName evidence="2">DUF6532 domain-containing protein</fullName>
    </recommendedName>
</protein>
<dbReference type="Pfam" id="PF20149">
    <property type="entry name" value="DUF6532"/>
    <property type="match status" value="1"/>
</dbReference>
<evidence type="ECO:0000313" key="4">
    <source>
        <dbReference type="Proteomes" id="UP001215598"/>
    </source>
</evidence>
<gene>
    <name evidence="3" type="ORF">B0H16DRAFT_891102</name>
</gene>
<dbReference type="InterPro" id="IPR045341">
    <property type="entry name" value="DUF6532"/>
</dbReference>